<organism evidence="4 5">
    <name type="scientific">Candidatus Woesebacteria bacterium GW2011_GWB1_38_8</name>
    <dbReference type="NCBI Taxonomy" id="1618570"/>
    <lineage>
        <taxon>Bacteria</taxon>
        <taxon>Candidatus Woeseibacteriota</taxon>
    </lineage>
</organism>
<name>A0A0G0L4K1_9BACT</name>
<dbReference type="InterPro" id="IPR014717">
    <property type="entry name" value="Transl_elong_EF1B/ribsomal_bS6"/>
</dbReference>
<dbReference type="STRING" id="1618570.UT08_C0003G0115"/>
<sequence>MKYELTLVLSGSAKETKKKLLKETVEKLVGTLDGKVNKSDDWGKMDLAYKIRKESSGIFLYFELELKKETSFNALLAKFKMDGDIIRYLLLRKE</sequence>
<dbReference type="GO" id="GO:0005840">
    <property type="term" value="C:ribosome"/>
    <property type="evidence" value="ECO:0007669"/>
    <property type="project" value="UniProtKB-KW"/>
</dbReference>
<comment type="caution">
    <text evidence="4">The sequence shown here is derived from an EMBL/GenBank/DDBJ whole genome shotgun (WGS) entry which is preliminary data.</text>
</comment>
<evidence type="ECO:0000256" key="3">
    <source>
        <dbReference type="ARBA" id="ARBA00035520"/>
    </source>
</evidence>
<dbReference type="Proteomes" id="UP000034081">
    <property type="component" value="Unassembled WGS sequence"/>
</dbReference>
<proteinExistence type="inferred from homology"/>
<dbReference type="GO" id="GO:0006412">
    <property type="term" value="P:translation"/>
    <property type="evidence" value="ECO:0007669"/>
    <property type="project" value="InterPro"/>
</dbReference>
<dbReference type="GO" id="GO:0070181">
    <property type="term" value="F:small ribosomal subunit rRNA binding"/>
    <property type="evidence" value="ECO:0007669"/>
    <property type="project" value="TreeGrafter"/>
</dbReference>
<dbReference type="GO" id="GO:0005737">
    <property type="term" value="C:cytoplasm"/>
    <property type="evidence" value="ECO:0007669"/>
    <property type="project" value="UniProtKB-ARBA"/>
</dbReference>
<dbReference type="InterPro" id="IPR000529">
    <property type="entry name" value="Ribosomal_bS6"/>
</dbReference>
<gene>
    <name evidence="4" type="ORF">UT08_C0003G0115</name>
</gene>
<evidence type="ECO:0000313" key="4">
    <source>
        <dbReference type="EMBL" id="KKQ85952.1"/>
    </source>
</evidence>
<evidence type="ECO:0000313" key="5">
    <source>
        <dbReference type="Proteomes" id="UP000034081"/>
    </source>
</evidence>
<dbReference type="PANTHER" id="PTHR21011:SF1">
    <property type="entry name" value="SMALL RIBOSOMAL SUBUNIT PROTEIN BS6M"/>
    <property type="match status" value="1"/>
</dbReference>
<dbReference type="NCBIfam" id="TIGR00166">
    <property type="entry name" value="S6"/>
    <property type="match status" value="1"/>
</dbReference>
<evidence type="ECO:0000256" key="2">
    <source>
        <dbReference type="ARBA" id="ARBA00035294"/>
    </source>
</evidence>
<accession>A0A0G0L4K1</accession>
<dbReference type="Gene3D" id="3.30.70.60">
    <property type="match status" value="1"/>
</dbReference>
<dbReference type="EMBL" id="LBVL01000003">
    <property type="protein sequence ID" value="KKQ85952.1"/>
    <property type="molecule type" value="Genomic_DNA"/>
</dbReference>
<dbReference type="SUPFAM" id="SSF54995">
    <property type="entry name" value="Ribosomal protein S6"/>
    <property type="match status" value="1"/>
</dbReference>
<keyword evidence="4" id="KW-0687">Ribonucleoprotein</keyword>
<dbReference type="PANTHER" id="PTHR21011">
    <property type="entry name" value="MITOCHONDRIAL 28S RIBOSOMAL PROTEIN S6"/>
    <property type="match status" value="1"/>
</dbReference>
<dbReference type="AlphaFoldDB" id="A0A0G0L4K1"/>
<keyword evidence="4" id="KW-0689">Ribosomal protein</keyword>
<comment type="similarity">
    <text evidence="1">Belongs to the bacterial ribosomal protein bS6 family.</text>
</comment>
<dbReference type="CDD" id="cd00473">
    <property type="entry name" value="bS6"/>
    <property type="match status" value="1"/>
</dbReference>
<protein>
    <recommendedName>
        <fullName evidence="2">Small ribosomal subunit protein bS6</fullName>
    </recommendedName>
    <alternativeName>
        <fullName evidence="3">30S ribosomal protein S6</fullName>
    </alternativeName>
</protein>
<dbReference type="GO" id="GO:0003735">
    <property type="term" value="F:structural constituent of ribosome"/>
    <property type="evidence" value="ECO:0007669"/>
    <property type="project" value="InterPro"/>
</dbReference>
<dbReference type="Pfam" id="PF01250">
    <property type="entry name" value="Ribosomal_S6"/>
    <property type="match status" value="1"/>
</dbReference>
<dbReference type="InterPro" id="IPR035980">
    <property type="entry name" value="Ribosomal_bS6_sf"/>
</dbReference>
<evidence type="ECO:0000256" key="1">
    <source>
        <dbReference type="ARBA" id="ARBA00009512"/>
    </source>
</evidence>
<reference evidence="4 5" key="1">
    <citation type="journal article" date="2015" name="Nature">
        <title>rRNA introns, odd ribosomes, and small enigmatic genomes across a large radiation of phyla.</title>
        <authorList>
            <person name="Brown C.T."/>
            <person name="Hug L.A."/>
            <person name="Thomas B.C."/>
            <person name="Sharon I."/>
            <person name="Castelle C.J."/>
            <person name="Singh A."/>
            <person name="Wilkins M.J."/>
            <person name="Williams K.H."/>
            <person name="Banfield J.F."/>
        </authorList>
    </citation>
    <scope>NUCLEOTIDE SEQUENCE [LARGE SCALE GENOMIC DNA]</scope>
</reference>
<dbReference type="InterPro" id="IPR020814">
    <property type="entry name" value="Ribosomal_S6_plastid/chlpt"/>
</dbReference>